<reference evidence="3 4" key="1">
    <citation type="journal article" date="2021" name="Sci. Rep.">
        <title>The distribution of antibiotic resistance genes in chicken gut microbiota commensals.</title>
        <authorList>
            <person name="Juricova H."/>
            <person name="Matiasovicova J."/>
            <person name="Kubasova T."/>
            <person name="Cejkova D."/>
            <person name="Rychlik I."/>
        </authorList>
    </citation>
    <scope>NUCLEOTIDE SEQUENCE [LARGE SCALE GENOMIC DNA]</scope>
    <source>
        <strain evidence="3 4">An564</strain>
    </source>
</reference>
<name>A0ABS2GQ20_9FIRM</name>
<dbReference type="EMBL" id="JACSNR010000012">
    <property type="protein sequence ID" value="MBM6924233.1"/>
    <property type="molecule type" value="Genomic_DNA"/>
</dbReference>
<evidence type="ECO:0000256" key="2">
    <source>
        <dbReference type="SAM" id="Phobius"/>
    </source>
</evidence>
<keyword evidence="2" id="KW-0472">Membrane</keyword>
<protein>
    <submittedName>
        <fullName evidence="3">DUF4230 domain-containing protein</fullName>
    </submittedName>
</protein>
<evidence type="ECO:0000256" key="1">
    <source>
        <dbReference type="SAM" id="MobiDB-lite"/>
    </source>
</evidence>
<dbReference type="Proteomes" id="UP000724149">
    <property type="component" value="Unassembled WGS sequence"/>
</dbReference>
<feature type="transmembrane region" description="Helical" evidence="2">
    <location>
        <begin position="37"/>
        <end position="57"/>
    </location>
</feature>
<proteinExistence type="predicted"/>
<accession>A0ABS2GQ20</accession>
<feature type="region of interest" description="Disordered" evidence="1">
    <location>
        <begin position="1"/>
        <end position="23"/>
    </location>
</feature>
<comment type="caution">
    <text evidence="3">The sequence shown here is derived from an EMBL/GenBank/DDBJ whole genome shotgun (WGS) entry which is preliminary data.</text>
</comment>
<keyword evidence="2" id="KW-1133">Transmembrane helix</keyword>
<dbReference type="Pfam" id="PF14014">
    <property type="entry name" value="DUF4230"/>
    <property type="match status" value="1"/>
</dbReference>
<gene>
    <name evidence="3" type="ORF">H9X81_11100</name>
</gene>
<dbReference type="RefSeq" id="WP_204722053.1">
    <property type="nucleotide sequence ID" value="NZ_JACSNR010000012.1"/>
</dbReference>
<organism evidence="3 4">
    <name type="scientific">Hydrogenoanaerobacterium saccharovorans</name>
    <dbReference type="NCBI Taxonomy" id="474960"/>
    <lineage>
        <taxon>Bacteria</taxon>
        <taxon>Bacillati</taxon>
        <taxon>Bacillota</taxon>
        <taxon>Clostridia</taxon>
        <taxon>Eubacteriales</taxon>
        <taxon>Oscillospiraceae</taxon>
        <taxon>Hydrogenoanaerobacterium</taxon>
    </lineage>
</organism>
<keyword evidence="4" id="KW-1185">Reference proteome</keyword>
<dbReference type="InterPro" id="IPR025324">
    <property type="entry name" value="DUF4230"/>
</dbReference>
<keyword evidence="2" id="KW-0812">Transmembrane</keyword>
<sequence length="269" mass="30023">MPTAEKTNLELGNPNQGNPEPGKDKKHIFLNSLKPSILRPLIFFLISLLAASFLFIAGVNETFFATKEAVKEDTKNHFYDVAFELSESAHHLSNDITIQIQGITEIRNLEVLNVFLTDYQIWPEQDSGGGILDVVTDPLMGDAEAWIRFNGIGTFAVDLQNTEFILDEQRQTVLIRVPSPVMDPVLIQQDDDDVLYTSDAGLFNNSSDTGNQLILSMTQKAQQNMTAKARSNPEYYAQAKTSAEKTITQLIKNLNPDLPDLTVEVEFTD</sequence>
<evidence type="ECO:0000313" key="4">
    <source>
        <dbReference type="Proteomes" id="UP000724149"/>
    </source>
</evidence>
<evidence type="ECO:0000313" key="3">
    <source>
        <dbReference type="EMBL" id="MBM6924233.1"/>
    </source>
</evidence>